<reference evidence="1 2" key="1">
    <citation type="submission" date="2018-10" db="EMBL/GenBank/DDBJ databases">
        <title>Natrarchaeobius chitinivorans gen. nov., sp. nov., and Natrarchaeobius haloalkaliphilus sp. nov., alkaliphilic, chitin-utilizing haloarchaea from hypersaline alkaline lakes.</title>
        <authorList>
            <person name="Sorokin D.Y."/>
            <person name="Elcheninov A.G."/>
            <person name="Kostrikina N.A."/>
            <person name="Bale N.J."/>
            <person name="Sinninghe Damste J.S."/>
            <person name="Khijniak T.V."/>
            <person name="Kublanov I.V."/>
            <person name="Toshchakov S.V."/>
        </authorList>
    </citation>
    <scope>NUCLEOTIDE SEQUENCE [LARGE SCALE GENOMIC DNA]</scope>
    <source>
        <strain evidence="1 2">AArcht-Sl</strain>
    </source>
</reference>
<dbReference type="RefSeq" id="WP_124179244.1">
    <property type="nucleotide sequence ID" value="NZ_REFY01000005.1"/>
</dbReference>
<dbReference type="OrthoDB" id="233021at2157"/>
<dbReference type="InterPro" id="IPR023393">
    <property type="entry name" value="START-like_dom_sf"/>
</dbReference>
<name>A0A3N6P0L7_9EURY</name>
<dbReference type="EMBL" id="REFY01000005">
    <property type="protein sequence ID" value="RQG88048.1"/>
    <property type="molecule type" value="Genomic_DNA"/>
</dbReference>
<dbReference type="InterPro" id="IPR010419">
    <property type="entry name" value="CO_DH_gsu"/>
</dbReference>
<dbReference type="PANTHER" id="PTHR38588:SF1">
    <property type="entry name" value="BLL0334 PROTEIN"/>
    <property type="match status" value="1"/>
</dbReference>
<evidence type="ECO:0008006" key="3">
    <source>
        <dbReference type="Google" id="ProtNLM"/>
    </source>
</evidence>
<proteinExistence type="predicted"/>
<dbReference type="Proteomes" id="UP000273828">
    <property type="component" value="Unassembled WGS sequence"/>
</dbReference>
<accession>A0A3N6P0L7</accession>
<evidence type="ECO:0000313" key="2">
    <source>
        <dbReference type="Proteomes" id="UP000273828"/>
    </source>
</evidence>
<dbReference type="Pfam" id="PF06240">
    <property type="entry name" value="COXG"/>
    <property type="match status" value="1"/>
</dbReference>
<dbReference type="SUPFAM" id="SSF55961">
    <property type="entry name" value="Bet v1-like"/>
    <property type="match status" value="1"/>
</dbReference>
<evidence type="ECO:0000313" key="1">
    <source>
        <dbReference type="EMBL" id="RQG88048.1"/>
    </source>
</evidence>
<dbReference type="AlphaFoldDB" id="A0A3N6P0L7"/>
<organism evidence="1 2">
    <name type="scientific">Natrarchaeobius halalkaliphilus</name>
    <dbReference type="NCBI Taxonomy" id="1679091"/>
    <lineage>
        <taxon>Archaea</taxon>
        <taxon>Methanobacteriati</taxon>
        <taxon>Methanobacteriota</taxon>
        <taxon>Stenosarchaea group</taxon>
        <taxon>Halobacteria</taxon>
        <taxon>Halobacteriales</taxon>
        <taxon>Natrialbaceae</taxon>
        <taxon>Natrarchaeobius</taxon>
    </lineage>
</organism>
<gene>
    <name evidence="1" type="ORF">EA462_14455</name>
</gene>
<comment type="caution">
    <text evidence="1">The sequence shown here is derived from an EMBL/GenBank/DDBJ whole genome shotgun (WGS) entry which is preliminary data.</text>
</comment>
<keyword evidence="2" id="KW-1185">Reference proteome</keyword>
<dbReference type="PANTHER" id="PTHR38588">
    <property type="entry name" value="BLL0334 PROTEIN"/>
    <property type="match status" value="1"/>
</dbReference>
<protein>
    <recommendedName>
        <fullName evidence="3">Carbon monoxide dehydrogenase</fullName>
    </recommendedName>
</protein>
<dbReference type="Gene3D" id="3.30.530.20">
    <property type="match status" value="1"/>
</dbReference>
<sequence>MEVEETVSVPTDRETVIEQMQRPDVLERVIPNCTGVEEVDKRVYEAEVSESVSRVSLDLEVDLEVTEFNPPDSFVVSVDGEAPGSNTQVQAEARYELEENDDQTDIHQTMTIDVSGKLASLGFRMLRSTVNKRMQTMVDNVQAEFEEPTSTVES</sequence>